<evidence type="ECO:0008006" key="7">
    <source>
        <dbReference type="Google" id="ProtNLM"/>
    </source>
</evidence>
<accession>W0A9W0</accession>
<dbReference type="GO" id="GO:0016989">
    <property type="term" value="F:sigma factor antagonist activity"/>
    <property type="evidence" value="ECO:0007669"/>
    <property type="project" value="TreeGrafter"/>
</dbReference>
<feature type="domain" description="FecR protein" evidence="3">
    <location>
        <begin position="118"/>
        <end position="208"/>
    </location>
</feature>
<dbReference type="Gene3D" id="2.60.120.1440">
    <property type="match status" value="1"/>
</dbReference>
<dbReference type="STRING" id="1123269.NX02_07710"/>
<dbReference type="InterPro" id="IPR006860">
    <property type="entry name" value="FecR"/>
</dbReference>
<evidence type="ECO:0000256" key="1">
    <source>
        <dbReference type="SAM" id="MobiDB-lite"/>
    </source>
</evidence>
<evidence type="ECO:0000313" key="5">
    <source>
        <dbReference type="EMBL" id="AHE53267.1"/>
    </source>
</evidence>
<dbReference type="PANTHER" id="PTHR30273">
    <property type="entry name" value="PERIPLASMIC SIGNAL SENSOR AND SIGMA FACTOR ACTIVATOR FECR-RELATED"/>
    <property type="match status" value="1"/>
</dbReference>
<feature type="transmembrane region" description="Helical" evidence="2">
    <location>
        <begin position="91"/>
        <end position="109"/>
    </location>
</feature>
<dbReference type="Proteomes" id="UP000018851">
    <property type="component" value="Chromosome"/>
</dbReference>
<evidence type="ECO:0000256" key="2">
    <source>
        <dbReference type="SAM" id="Phobius"/>
    </source>
</evidence>
<proteinExistence type="predicted"/>
<dbReference type="InterPro" id="IPR012373">
    <property type="entry name" value="Ferrdict_sens_TM"/>
</dbReference>
<keyword evidence="2" id="KW-1133">Transmembrane helix</keyword>
<feature type="compositionally biased region" description="Pro residues" evidence="1">
    <location>
        <begin position="65"/>
        <end position="74"/>
    </location>
</feature>
<keyword evidence="2" id="KW-0812">Transmembrane</keyword>
<dbReference type="HOGENOM" id="CLU_050192_0_2_5"/>
<dbReference type="OrthoDB" id="7346218at2"/>
<evidence type="ECO:0000259" key="3">
    <source>
        <dbReference type="Pfam" id="PF04773"/>
    </source>
</evidence>
<dbReference type="PATRIC" id="fig|1123269.5.peg.1502"/>
<dbReference type="PIRSF" id="PIRSF018266">
    <property type="entry name" value="FecR"/>
    <property type="match status" value="1"/>
</dbReference>
<name>W0A9W0_9SPHN</name>
<protein>
    <recommendedName>
        <fullName evidence="7">FecR protein domain-containing protein</fullName>
    </recommendedName>
</protein>
<dbReference type="Pfam" id="PF16220">
    <property type="entry name" value="DUF4880"/>
    <property type="match status" value="1"/>
</dbReference>
<feature type="region of interest" description="Disordered" evidence="1">
    <location>
        <begin position="58"/>
        <end position="83"/>
    </location>
</feature>
<reference evidence="5 6" key="1">
    <citation type="submission" date="2013-07" db="EMBL/GenBank/DDBJ databases">
        <title>Completed genome of Sphingomonas sanxanigenens NX02.</title>
        <authorList>
            <person name="Ma T."/>
            <person name="Huang H."/>
            <person name="Wu M."/>
            <person name="Li X."/>
            <person name="Li G."/>
        </authorList>
    </citation>
    <scope>NUCLEOTIDE SEQUENCE [LARGE SCALE GENOMIC DNA]</scope>
    <source>
        <strain evidence="5 6">NX02</strain>
    </source>
</reference>
<dbReference type="PANTHER" id="PTHR30273:SF2">
    <property type="entry name" value="PROTEIN FECR"/>
    <property type="match status" value="1"/>
</dbReference>
<gene>
    <name evidence="5" type="ORF">NX02_07710</name>
</gene>
<dbReference type="EMBL" id="CP006644">
    <property type="protein sequence ID" value="AHE53267.1"/>
    <property type="molecule type" value="Genomic_DNA"/>
</dbReference>
<dbReference type="KEGG" id="ssan:NX02_07710"/>
<sequence>MVERRDRDPAERAIDWLIRQRDPAFDDWMGFTTWLEADPEHARAYDRLAALDAGVTDDLRRDPPSLAPSQPPASVPAGPRPAYRPGRVRRILTPLIGISAAAAALVAFVTTRPASTYEIATAAGEHRHIRLDDGSHIVLNGGARLRLDRDAPRTAQLVRGEALFDIVHDRDAPFRVTFAGGTVEDLGTRFTIALAPQRIEVAVAEGAVAYRAGGKSTVMLRPGQRLIARNADAQVDRVAAGTIGAWATPLLRYRDARLSDVAADLSRALQVPVEADPALAEMRVTATIQLDLDVDRSMARLAPLLAVRVVHREGKWILEAAP</sequence>
<dbReference type="RefSeq" id="WP_025291532.1">
    <property type="nucleotide sequence ID" value="NZ_CP006644.1"/>
</dbReference>
<dbReference type="InterPro" id="IPR032623">
    <property type="entry name" value="FecR_N"/>
</dbReference>
<organism evidence="5 6">
    <name type="scientific">Sphingomonas sanxanigenens DSM 19645 = NX02</name>
    <dbReference type="NCBI Taxonomy" id="1123269"/>
    <lineage>
        <taxon>Bacteria</taxon>
        <taxon>Pseudomonadati</taxon>
        <taxon>Pseudomonadota</taxon>
        <taxon>Alphaproteobacteria</taxon>
        <taxon>Sphingomonadales</taxon>
        <taxon>Sphingomonadaceae</taxon>
        <taxon>Sphingomonas</taxon>
    </lineage>
</organism>
<dbReference type="eggNOG" id="COG3712">
    <property type="taxonomic scope" value="Bacteria"/>
</dbReference>
<dbReference type="Pfam" id="PF04773">
    <property type="entry name" value="FecR"/>
    <property type="match status" value="1"/>
</dbReference>
<evidence type="ECO:0000259" key="4">
    <source>
        <dbReference type="Pfam" id="PF16220"/>
    </source>
</evidence>
<keyword evidence="6" id="KW-1185">Reference proteome</keyword>
<evidence type="ECO:0000313" key="6">
    <source>
        <dbReference type="Proteomes" id="UP000018851"/>
    </source>
</evidence>
<dbReference type="AlphaFoldDB" id="W0A9W0"/>
<keyword evidence="2" id="KW-0472">Membrane</keyword>
<feature type="domain" description="FecR N-terminal" evidence="4">
    <location>
        <begin position="11"/>
        <end position="51"/>
    </location>
</feature>